<organism evidence="5 6">
    <name type="scientific">Raphidocelis subcapitata</name>
    <dbReference type="NCBI Taxonomy" id="307507"/>
    <lineage>
        <taxon>Eukaryota</taxon>
        <taxon>Viridiplantae</taxon>
        <taxon>Chlorophyta</taxon>
        <taxon>core chlorophytes</taxon>
        <taxon>Chlorophyceae</taxon>
        <taxon>CS clade</taxon>
        <taxon>Sphaeropleales</taxon>
        <taxon>Selenastraceae</taxon>
        <taxon>Raphidocelis</taxon>
    </lineage>
</organism>
<dbReference type="Pfam" id="PF14382">
    <property type="entry name" value="ECR1_N"/>
    <property type="match status" value="1"/>
</dbReference>
<evidence type="ECO:0000256" key="1">
    <source>
        <dbReference type="ARBA" id="ARBA00004604"/>
    </source>
</evidence>
<evidence type="ECO:0000256" key="2">
    <source>
        <dbReference type="ARBA" id="ARBA00022490"/>
    </source>
</evidence>
<dbReference type="GO" id="GO:0000176">
    <property type="term" value="C:nuclear exosome (RNase complex)"/>
    <property type="evidence" value="ECO:0007669"/>
    <property type="project" value="TreeGrafter"/>
</dbReference>
<dbReference type="InterPro" id="IPR012340">
    <property type="entry name" value="NA-bd_OB-fold"/>
</dbReference>
<comment type="subcellular location">
    <subcellularLocation>
        <location evidence="1">Nucleus</location>
        <location evidence="1">Nucleolus</location>
    </subcellularLocation>
</comment>
<dbReference type="GO" id="GO:0003723">
    <property type="term" value="F:RNA binding"/>
    <property type="evidence" value="ECO:0007669"/>
    <property type="project" value="InterPro"/>
</dbReference>
<feature type="domain" description="S1 motif" evidence="4">
    <location>
        <begin position="69"/>
        <end position="148"/>
    </location>
</feature>
<dbReference type="Gene3D" id="2.40.50.140">
    <property type="entry name" value="Nucleic acid-binding proteins"/>
    <property type="match status" value="1"/>
</dbReference>
<name>A0A2V0NRY0_9CHLO</name>
<gene>
    <name evidence="5" type="ORF">Rsub_01042</name>
</gene>
<dbReference type="Gene3D" id="2.40.50.100">
    <property type="match status" value="1"/>
</dbReference>
<dbReference type="SUPFAM" id="SSF110324">
    <property type="entry name" value="Ribosomal L27 protein-like"/>
    <property type="match status" value="1"/>
</dbReference>
<dbReference type="InterPro" id="IPR039771">
    <property type="entry name" value="Csl4"/>
</dbReference>
<dbReference type="OrthoDB" id="440760at2759"/>
<dbReference type="PANTHER" id="PTHR12686">
    <property type="entry name" value="3'-5' EXORIBONUCLEASE CSL4-RELATED"/>
    <property type="match status" value="1"/>
</dbReference>
<dbReference type="CDD" id="cd05791">
    <property type="entry name" value="S1_CSL4"/>
    <property type="match status" value="1"/>
</dbReference>
<dbReference type="InterPro" id="IPR025721">
    <property type="entry name" value="Exosome_cplx_N_dom"/>
</dbReference>
<keyword evidence="6" id="KW-1185">Reference proteome</keyword>
<dbReference type="EMBL" id="BDRX01000004">
    <property type="protein sequence ID" value="GBF88330.1"/>
    <property type="molecule type" value="Genomic_DNA"/>
</dbReference>
<dbReference type="FunFam" id="2.40.50.140:FF:000198">
    <property type="entry name" value="Exosome complex component CSL4"/>
    <property type="match status" value="1"/>
</dbReference>
<protein>
    <submittedName>
        <fullName evidence="5">Exosome complex component CSL4</fullName>
    </submittedName>
</protein>
<dbReference type="PANTHER" id="PTHR12686:SF8">
    <property type="entry name" value="EXOSOME COMPLEX COMPONENT CSL4"/>
    <property type="match status" value="1"/>
</dbReference>
<dbReference type="GO" id="GO:0005730">
    <property type="term" value="C:nucleolus"/>
    <property type="evidence" value="ECO:0007669"/>
    <property type="project" value="UniProtKB-SubCell"/>
</dbReference>
<dbReference type="AlphaFoldDB" id="A0A2V0NRY0"/>
<dbReference type="InterPro" id="IPR003029">
    <property type="entry name" value="S1_domain"/>
</dbReference>
<dbReference type="GO" id="GO:0006396">
    <property type="term" value="P:RNA processing"/>
    <property type="evidence" value="ECO:0007669"/>
    <property type="project" value="InterPro"/>
</dbReference>
<comment type="caution">
    <text evidence="5">The sequence shown here is derived from an EMBL/GenBank/DDBJ whole genome shotgun (WGS) entry which is preliminary data.</text>
</comment>
<evidence type="ECO:0000259" key="4">
    <source>
        <dbReference type="PROSITE" id="PS50126"/>
    </source>
</evidence>
<dbReference type="InParanoid" id="A0A2V0NRY0"/>
<dbReference type="GO" id="GO:0005737">
    <property type="term" value="C:cytoplasm"/>
    <property type="evidence" value="ECO:0007669"/>
    <property type="project" value="TreeGrafter"/>
</dbReference>
<dbReference type="FunCoup" id="A0A2V0NRY0">
    <property type="interactions" value="1676"/>
</dbReference>
<dbReference type="PROSITE" id="PS50126">
    <property type="entry name" value="S1"/>
    <property type="match status" value="1"/>
</dbReference>
<reference evidence="5 6" key="1">
    <citation type="journal article" date="2018" name="Sci. Rep.">
        <title>Raphidocelis subcapitata (=Pseudokirchneriella subcapitata) provides an insight into genome evolution and environmental adaptations in the Sphaeropleales.</title>
        <authorList>
            <person name="Suzuki S."/>
            <person name="Yamaguchi H."/>
            <person name="Nakajima N."/>
            <person name="Kawachi M."/>
        </authorList>
    </citation>
    <scope>NUCLEOTIDE SEQUENCE [LARGE SCALE GENOMIC DNA]</scope>
    <source>
        <strain evidence="5 6">NIES-35</strain>
    </source>
</reference>
<dbReference type="Pfam" id="PF10447">
    <property type="entry name" value="EXOSC1"/>
    <property type="match status" value="1"/>
</dbReference>
<evidence type="ECO:0000256" key="3">
    <source>
        <dbReference type="ARBA" id="ARBA00022835"/>
    </source>
</evidence>
<keyword evidence="3" id="KW-0271">Exosome</keyword>
<proteinExistence type="predicted"/>
<dbReference type="InterPro" id="IPR019495">
    <property type="entry name" value="EXOSC1_C"/>
</dbReference>
<dbReference type="Proteomes" id="UP000247498">
    <property type="component" value="Unassembled WGS sequence"/>
</dbReference>
<sequence length="196" mass="20326">MAAGELVCVGDRLGNTEQHAPGPGTYARNGFIHASVVGALLEAPPPPDGGPAALSVAARAAQPVVPEPGAVVTAKVSQVTPTGAHCRILCVGPRALDVEFKGLIRLPDVRATDVDRVVMSDCFRPGDVVRAEVVSLGDARSYHLTTARNELGVVHATSMAGNVMVPVSWASMRDPETQREERRKVARVAAAPGAAA</sequence>
<dbReference type="SUPFAM" id="SSF50249">
    <property type="entry name" value="Nucleic acid-binding proteins"/>
    <property type="match status" value="1"/>
</dbReference>
<evidence type="ECO:0000313" key="5">
    <source>
        <dbReference type="EMBL" id="GBF88330.1"/>
    </source>
</evidence>
<evidence type="ECO:0000313" key="6">
    <source>
        <dbReference type="Proteomes" id="UP000247498"/>
    </source>
</evidence>
<dbReference type="STRING" id="307507.A0A2V0NRY0"/>
<keyword evidence="2" id="KW-0963">Cytoplasm</keyword>
<accession>A0A2V0NRY0</accession>